<protein>
    <submittedName>
        <fullName evidence="1">Uncharacterized protein</fullName>
    </submittedName>
</protein>
<dbReference type="RefSeq" id="WP_269757887.1">
    <property type="nucleotide sequence ID" value="NZ_JBHSOZ010000003.1"/>
</dbReference>
<proteinExistence type="predicted"/>
<organism evidence="1 2">
    <name type="scientific">Thalassorhabdus alkalitolerans</name>
    <dbReference type="NCBI Taxonomy" id="2282697"/>
    <lineage>
        <taxon>Bacteria</taxon>
        <taxon>Bacillati</taxon>
        <taxon>Bacillota</taxon>
        <taxon>Bacilli</taxon>
        <taxon>Bacillales</taxon>
        <taxon>Bacillaceae</taxon>
        <taxon>Thalassorhabdus</taxon>
    </lineage>
</organism>
<sequence length="44" mass="4862">MKSSRLNRRVLALVVFLFFISGLGVLSSFQPNDTIELYNAADTG</sequence>
<evidence type="ECO:0000313" key="2">
    <source>
        <dbReference type="Proteomes" id="UP001596142"/>
    </source>
</evidence>
<evidence type="ECO:0000313" key="1">
    <source>
        <dbReference type="EMBL" id="MFC5712416.1"/>
    </source>
</evidence>
<accession>A0ABW0YL06</accession>
<keyword evidence="2" id="KW-1185">Reference proteome</keyword>
<name>A0ABW0YL06_9BACI</name>
<comment type="caution">
    <text evidence="1">The sequence shown here is derived from an EMBL/GenBank/DDBJ whole genome shotgun (WGS) entry which is preliminary data.</text>
</comment>
<dbReference type="Proteomes" id="UP001596142">
    <property type="component" value="Unassembled WGS sequence"/>
</dbReference>
<dbReference type="EMBL" id="JBHSOZ010000003">
    <property type="protein sequence ID" value="MFC5712416.1"/>
    <property type="molecule type" value="Genomic_DNA"/>
</dbReference>
<gene>
    <name evidence="1" type="ORF">ACFPU1_06460</name>
</gene>
<reference evidence="2" key="1">
    <citation type="journal article" date="2019" name="Int. J. Syst. Evol. Microbiol.">
        <title>The Global Catalogue of Microorganisms (GCM) 10K type strain sequencing project: providing services to taxonomists for standard genome sequencing and annotation.</title>
        <authorList>
            <consortium name="The Broad Institute Genomics Platform"/>
            <consortium name="The Broad Institute Genome Sequencing Center for Infectious Disease"/>
            <person name="Wu L."/>
            <person name="Ma J."/>
        </authorList>
    </citation>
    <scope>NUCLEOTIDE SEQUENCE [LARGE SCALE GENOMIC DNA]</scope>
    <source>
        <strain evidence="2">CECT 7184</strain>
    </source>
</reference>